<feature type="region of interest" description="Disordered" evidence="1">
    <location>
        <begin position="26"/>
        <end position="109"/>
    </location>
</feature>
<proteinExistence type="predicted"/>
<protein>
    <recommendedName>
        <fullName evidence="5">Glycine-rich signal peptide protein</fullName>
    </recommendedName>
</protein>
<sequence length="109" mass="10047">MNATTKKLVISALVLGLSGGAYAQAGGSMGAGGNGSSGAGSAAGGKGGATGMGGAADSTTGTGAKSGMSNDATNGMGQDKGTVQRSVPNNGDMNSGGMKSNGTGTHKAY</sequence>
<organism evidence="3 4">
    <name type="scientific">Caballeronia cordobensis</name>
    <name type="common">Burkholderia cordobensis</name>
    <dbReference type="NCBI Taxonomy" id="1353886"/>
    <lineage>
        <taxon>Bacteria</taxon>
        <taxon>Pseudomonadati</taxon>
        <taxon>Pseudomonadota</taxon>
        <taxon>Betaproteobacteria</taxon>
        <taxon>Burkholderiales</taxon>
        <taxon>Burkholderiaceae</taxon>
        <taxon>Caballeronia</taxon>
    </lineage>
</organism>
<name>A0A158IQR9_CABCO</name>
<keyword evidence="4" id="KW-1185">Reference proteome</keyword>
<evidence type="ECO:0000256" key="1">
    <source>
        <dbReference type="SAM" id="MobiDB-lite"/>
    </source>
</evidence>
<evidence type="ECO:0000313" key="3">
    <source>
        <dbReference type="EMBL" id="SAL58420.1"/>
    </source>
</evidence>
<evidence type="ECO:0000313" key="4">
    <source>
        <dbReference type="Proteomes" id="UP000054740"/>
    </source>
</evidence>
<dbReference type="EMBL" id="FCNY02000015">
    <property type="protein sequence ID" value="SAL58420.1"/>
    <property type="molecule type" value="Genomic_DNA"/>
</dbReference>
<feature type="compositionally biased region" description="Low complexity" evidence="1">
    <location>
        <begin position="55"/>
        <end position="67"/>
    </location>
</feature>
<accession>A0A158IQR9</accession>
<feature type="compositionally biased region" description="Polar residues" evidence="1">
    <location>
        <begin position="68"/>
        <end position="109"/>
    </location>
</feature>
<keyword evidence="2" id="KW-0732">Signal</keyword>
<evidence type="ECO:0008006" key="5">
    <source>
        <dbReference type="Google" id="ProtNLM"/>
    </source>
</evidence>
<gene>
    <name evidence="3" type="ORF">AWB70_05188</name>
</gene>
<dbReference type="AlphaFoldDB" id="A0A158IQR9"/>
<evidence type="ECO:0000256" key="2">
    <source>
        <dbReference type="SAM" id="SignalP"/>
    </source>
</evidence>
<feature type="chain" id="PRO_5011108624" description="Glycine-rich signal peptide protein" evidence="2">
    <location>
        <begin position="24"/>
        <end position="109"/>
    </location>
</feature>
<feature type="compositionally biased region" description="Gly residues" evidence="1">
    <location>
        <begin position="27"/>
        <end position="54"/>
    </location>
</feature>
<reference evidence="4" key="1">
    <citation type="submission" date="2016-01" db="EMBL/GenBank/DDBJ databases">
        <authorList>
            <person name="Peeters C."/>
        </authorList>
    </citation>
    <scope>NUCLEOTIDE SEQUENCE [LARGE SCALE GENOMIC DNA]</scope>
</reference>
<feature type="signal peptide" evidence="2">
    <location>
        <begin position="1"/>
        <end position="23"/>
    </location>
</feature>
<dbReference type="RefSeq" id="WP_053569748.1">
    <property type="nucleotide sequence ID" value="NZ_FCNY02000015.1"/>
</dbReference>
<dbReference type="Proteomes" id="UP000054740">
    <property type="component" value="Unassembled WGS sequence"/>
</dbReference>